<feature type="compositionally biased region" description="Polar residues" evidence="1">
    <location>
        <begin position="456"/>
        <end position="468"/>
    </location>
</feature>
<organism evidence="2 3">
    <name type="scientific">Pocillopora meandrina</name>
    <dbReference type="NCBI Taxonomy" id="46732"/>
    <lineage>
        <taxon>Eukaryota</taxon>
        <taxon>Metazoa</taxon>
        <taxon>Cnidaria</taxon>
        <taxon>Anthozoa</taxon>
        <taxon>Hexacorallia</taxon>
        <taxon>Scleractinia</taxon>
        <taxon>Astrocoeniina</taxon>
        <taxon>Pocilloporidae</taxon>
        <taxon>Pocillopora</taxon>
    </lineage>
</organism>
<gene>
    <name evidence="2" type="ORF">PMEA_00016722</name>
</gene>
<evidence type="ECO:0000313" key="2">
    <source>
        <dbReference type="EMBL" id="CAH3035057.1"/>
    </source>
</evidence>
<accession>A0AAU9VR73</accession>
<dbReference type="InterPro" id="IPR016024">
    <property type="entry name" value="ARM-type_fold"/>
</dbReference>
<dbReference type="SUPFAM" id="SSF48371">
    <property type="entry name" value="ARM repeat"/>
    <property type="match status" value="1"/>
</dbReference>
<sequence>MALSPWNFKHLEVVGTKCSSPSDWAEIRGRIPRLKVETRKWNIERKQSQVVQPKIGSSADKRQTLSSVKPPKENIVTIKVVLPKREVEVPERNYLCKCEEEQNGHEKASRDQEGDVGEIGFHELMIIFFKYCKGPKKESSKAFRNIVKGFQGSEILTDDEMVQVLKLLNTDDSGLKASIPESVLSMINQLCTSTLNVKKFLEKGLLEDLVDLLLLSADDGIKKEAVSCLNKVVEKTEHAELWLDVMTKSGTEALFGLLSSHDPLQYTVLTAIKNLAAHPKMAQLLIAYGLAGVTQLSPSKNPRRMCFENPELQGLVTEVLTNLISHDSSTVETFLSKYDDVIIGVTNLLQFSPCRQQQKAARFLGILAFYKQGLTVIASHNVVEHLLWAVTCSQCRRVREQASIALGNISKNPDRASAFSALSQVTVGKVASQDELSQHSDSSGIFSSSEDNLQRQSWSHLPGTSNHRISADRDSGSKTKRTISELTSLLMLVFENDALWRNGSERQFISKTSNSNNLGSVRLRKINTFTGREKYLRSLQVLTNCLMIMSNVILISEEVDDRSGRESVEERRLNLVAHMIQNGGLKFIRDLEFLSDRLFKVNPPSFHDIDPSTLPPKEITGTLKHARTELIFESTSKRREPCKSYPDFRFEQNEIDFVKEAVNLLCLFAKTTAPEFDPSVEDVKMLDDSRAKTTKRHISFQKSATLVKNVMKITKGAEGRRMIRRGSSRSLSRTLSQTSVTSVTSSKSLQSSSLHERPSTSTQVTSTQDSRETTHYVKQSLLDAKVISCLAPWIMCGIYEIQVNVLKTIRFLQHSKYASSRSPGHPTPKEAWTTRAPSSLTSRSSTLSQRSSSSADPVCKSMNKSKYLGMTCVRHVIQHCGGYLLDSLAPPVPSTLGRTTLMVLREAVVNGETDTRLKLAKLGCFAEVIEYIRGNEDDEAIQALGIVVIRILVGNDASLKQLFLAHGGMNLIMALHQYKEGIVKDEAALAMFTLRRGVRVTARKKSRTADGRIKRRQKSAGCTDIWEEVGQKWKSQDQVLKVLRKFNVRY</sequence>
<dbReference type="EMBL" id="CALNXJ010000003">
    <property type="protein sequence ID" value="CAH3035057.1"/>
    <property type="molecule type" value="Genomic_DNA"/>
</dbReference>
<evidence type="ECO:0000256" key="1">
    <source>
        <dbReference type="SAM" id="MobiDB-lite"/>
    </source>
</evidence>
<feature type="region of interest" description="Disordered" evidence="1">
    <location>
        <begin position="725"/>
        <end position="772"/>
    </location>
</feature>
<protein>
    <submittedName>
        <fullName evidence="2">Uncharacterized protein</fullName>
    </submittedName>
</protein>
<reference evidence="2 3" key="1">
    <citation type="submission" date="2022-05" db="EMBL/GenBank/DDBJ databases">
        <authorList>
            <consortium name="Genoscope - CEA"/>
            <person name="William W."/>
        </authorList>
    </citation>
    <scope>NUCLEOTIDE SEQUENCE [LARGE SCALE GENOMIC DNA]</scope>
</reference>
<dbReference type="Proteomes" id="UP001159428">
    <property type="component" value="Unassembled WGS sequence"/>
</dbReference>
<name>A0AAU9VR73_9CNID</name>
<dbReference type="InterPro" id="IPR011989">
    <property type="entry name" value="ARM-like"/>
</dbReference>
<feature type="region of interest" description="Disordered" evidence="1">
    <location>
        <begin position="818"/>
        <end position="858"/>
    </location>
</feature>
<dbReference type="AlphaFoldDB" id="A0AAU9VR73"/>
<feature type="compositionally biased region" description="Low complexity" evidence="1">
    <location>
        <begin position="728"/>
        <end position="768"/>
    </location>
</feature>
<feature type="compositionally biased region" description="Low complexity" evidence="1">
    <location>
        <begin position="838"/>
        <end position="854"/>
    </location>
</feature>
<proteinExistence type="predicted"/>
<dbReference type="Gene3D" id="1.25.10.10">
    <property type="entry name" value="Leucine-rich Repeat Variant"/>
    <property type="match status" value="1"/>
</dbReference>
<feature type="region of interest" description="Disordered" evidence="1">
    <location>
        <begin position="456"/>
        <end position="477"/>
    </location>
</feature>
<evidence type="ECO:0000313" key="3">
    <source>
        <dbReference type="Proteomes" id="UP001159428"/>
    </source>
</evidence>
<keyword evidence="3" id="KW-1185">Reference proteome</keyword>
<comment type="caution">
    <text evidence="2">The sequence shown here is derived from an EMBL/GenBank/DDBJ whole genome shotgun (WGS) entry which is preliminary data.</text>
</comment>